<protein>
    <submittedName>
        <fullName evidence="1">Uncharacterized protein</fullName>
    </submittedName>
</protein>
<evidence type="ECO:0000313" key="2">
    <source>
        <dbReference type="Proteomes" id="UP000243359"/>
    </source>
</evidence>
<dbReference type="Proteomes" id="UP000243359">
    <property type="component" value="Chromosome I"/>
</dbReference>
<keyword evidence="2" id="KW-1185">Reference proteome</keyword>
<evidence type="ECO:0000313" key="1">
    <source>
        <dbReference type="EMBL" id="SDS15552.1"/>
    </source>
</evidence>
<sequence length="50" mass="4958">MIALTQTGQYPFSADGLAPVALATSPVATCGALAQRFPCSAPTFIADTGG</sequence>
<gene>
    <name evidence="1" type="ORF">SAMN05216221_1192</name>
</gene>
<dbReference type="EMBL" id="LT629751">
    <property type="protein sequence ID" value="SDS15552.1"/>
    <property type="molecule type" value="Genomic_DNA"/>
</dbReference>
<dbReference type="STRING" id="1392877.SAMN05216221_1192"/>
<organism evidence="1 2">
    <name type="scientific">Pseudomonas oryzae</name>
    <dbReference type="NCBI Taxonomy" id="1392877"/>
    <lineage>
        <taxon>Bacteria</taxon>
        <taxon>Pseudomonadati</taxon>
        <taxon>Pseudomonadota</taxon>
        <taxon>Gammaproteobacteria</taxon>
        <taxon>Pseudomonadales</taxon>
        <taxon>Pseudomonadaceae</taxon>
        <taxon>Pseudomonas</taxon>
    </lineage>
</organism>
<proteinExistence type="predicted"/>
<dbReference type="AlphaFoldDB" id="A0A1H1PWI3"/>
<reference evidence="2" key="1">
    <citation type="submission" date="2016-10" db="EMBL/GenBank/DDBJ databases">
        <authorList>
            <person name="Varghese N."/>
            <person name="Submissions S."/>
        </authorList>
    </citation>
    <scope>NUCLEOTIDE SEQUENCE [LARGE SCALE GENOMIC DNA]</scope>
    <source>
        <strain evidence="2">KCTC 32247</strain>
    </source>
</reference>
<dbReference type="RefSeq" id="WP_157719489.1">
    <property type="nucleotide sequence ID" value="NZ_LT629751.1"/>
</dbReference>
<accession>A0A1H1PWI3</accession>
<name>A0A1H1PWI3_9PSED</name>